<evidence type="ECO:0000313" key="3">
    <source>
        <dbReference type="Proteomes" id="UP001054837"/>
    </source>
</evidence>
<reference evidence="2 3" key="1">
    <citation type="submission" date="2021-06" db="EMBL/GenBank/DDBJ databases">
        <title>Caerostris darwini draft genome.</title>
        <authorList>
            <person name="Kono N."/>
            <person name="Arakawa K."/>
        </authorList>
    </citation>
    <scope>NUCLEOTIDE SEQUENCE [LARGE SCALE GENOMIC DNA]</scope>
</reference>
<name>A0AAV4N9B2_9ARAC</name>
<dbReference type="AlphaFoldDB" id="A0AAV4N9B2"/>
<comment type="caution">
    <text evidence="2">The sequence shown here is derived from an EMBL/GenBank/DDBJ whole genome shotgun (WGS) entry which is preliminary data.</text>
</comment>
<accession>A0AAV4N9B2</accession>
<feature type="region of interest" description="Disordered" evidence="1">
    <location>
        <begin position="147"/>
        <end position="174"/>
    </location>
</feature>
<gene>
    <name evidence="2" type="ORF">CDAR_26181</name>
</gene>
<organism evidence="2 3">
    <name type="scientific">Caerostris darwini</name>
    <dbReference type="NCBI Taxonomy" id="1538125"/>
    <lineage>
        <taxon>Eukaryota</taxon>
        <taxon>Metazoa</taxon>
        <taxon>Ecdysozoa</taxon>
        <taxon>Arthropoda</taxon>
        <taxon>Chelicerata</taxon>
        <taxon>Arachnida</taxon>
        <taxon>Araneae</taxon>
        <taxon>Araneomorphae</taxon>
        <taxon>Entelegynae</taxon>
        <taxon>Araneoidea</taxon>
        <taxon>Araneidae</taxon>
        <taxon>Caerostris</taxon>
    </lineage>
</organism>
<sequence>MIAQEEEEGGGGRSDLQEIPTSFRHEGRKHNHIFIKIFFLLNIGLDINKTHSPHPPDPATHTLQFPFSFFPSSTQKSSALTTKTPLRVASEKHLHTIQQNWDRAIQFHSLNMPSSNSPVSAIVWRGDTRNLRQTTLFLQPKDTPGSFTPVRPLVNHRPHESSTEVRGSACRKLSIPPKGEGHSYRLAKVFFSFNLLSN</sequence>
<keyword evidence="3" id="KW-1185">Reference proteome</keyword>
<dbReference type="Proteomes" id="UP001054837">
    <property type="component" value="Unassembled WGS sequence"/>
</dbReference>
<proteinExistence type="predicted"/>
<protein>
    <submittedName>
        <fullName evidence="2">Uncharacterized protein</fullName>
    </submittedName>
</protein>
<dbReference type="EMBL" id="BPLQ01001355">
    <property type="protein sequence ID" value="GIX81038.1"/>
    <property type="molecule type" value="Genomic_DNA"/>
</dbReference>
<evidence type="ECO:0000256" key="1">
    <source>
        <dbReference type="SAM" id="MobiDB-lite"/>
    </source>
</evidence>
<evidence type="ECO:0000313" key="2">
    <source>
        <dbReference type="EMBL" id="GIX81038.1"/>
    </source>
</evidence>